<comment type="caution">
    <text evidence="1">The sequence shown here is derived from an EMBL/GenBank/DDBJ whole genome shotgun (WGS) entry which is preliminary data.</text>
</comment>
<organism evidence="1 2">
    <name type="scientific">Fusarium equiseti</name>
    <name type="common">Fusarium scirpi</name>
    <dbReference type="NCBI Taxonomy" id="61235"/>
    <lineage>
        <taxon>Eukaryota</taxon>
        <taxon>Fungi</taxon>
        <taxon>Dikarya</taxon>
        <taxon>Ascomycota</taxon>
        <taxon>Pezizomycotina</taxon>
        <taxon>Sordariomycetes</taxon>
        <taxon>Hypocreomycetidae</taxon>
        <taxon>Hypocreales</taxon>
        <taxon>Nectriaceae</taxon>
        <taxon>Fusarium</taxon>
        <taxon>Fusarium incarnatum-equiseti species complex</taxon>
    </lineage>
</organism>
<gene>
    <name evidence="1" type="ORF">FEQUK3_LOCUS6956</name>
</gene>
<reference evidence="1" key="1">
    <citation type="submission" date="2021-05" db="EMBL/GenBank/DDBJ databases">
        <authorList>
            <person name="Khan N."/>
        </authorList>
    </citation>
    <scope>NUCLEOTIDE SEQUENCE</scope>
</reference>
<dbReference type="Pfam" id="PF12311">
    <property type="entry name" value="DUF3632"/>
    <property type="match status" value="1"/>
</dbReference>
<sequence>MALQDTTKQEPPTWLSYIENRMEEEEENFESDTPYYEIIRDLLLHSDEPDEAIEQAIRRSYDQYTGEIDDYNARIDDEDPEPPKRQEYDFNLLDSTMTELVLEMMGELTYLDPKTDMLAKFLIGLNKHTKDMRRKSSADIISAVRESWDASHADSMSFNADHSGVEGAIHRWLNVASVIAQLYKADLLEDYGQMWIAHDLRRTFEERSDGDIPKQPIKQAQVLAVVNYVLIAGEPFAKAAKAGKDEMTAQKWRLWAEEMKKVVDLVDESVRWDLKERARNASAMMVELYPEAFERRN</sequence>
<dbReference type="AlphaFoldDB" id="A0A8J2J575"/>
<dbReference type="EMBL" id="CAJSTJ010000140">
    <property type="protein sequence ID" value="CAG7561238.1"/>
    <property type="molecule type" value="Genomic_DNA"/>
</dbReference>
<proteinExistence type="predicted"/>
<protein>
    <submittedName>
        <fullName evidence="1">Uncharacterized protein</fullName>
    </submittedName>
</protein>
<evidence type="ECO:0000313" key="1">
    <source>
        <dbReference type="EMBL" id="CAG7561238.1"/>
    </source>
</evidence>
<evidence type="ECO:0000313" key="2">
    <source>
        <dbReference type="Proteomes" id="UP000693738"/>
    </source>
</evidence>
<accession>A0A8J2J575</accession>
<dbReference type="Proteomes" id="UP000693738">
    <property type="component" value="Unassembled WGS sequence"/>
</dbReference>
<name>A0A8J2J575_FUSEQ</name>
<dbReference type="InterPro" id="IPR022085">
    <property type="entry name" value="OpdG"/>
</dbReference>